<dbReference type="InterPro" id="IPR025857">
    <property type="entry name" value="MacB_PCD"/>
</dbReference>
<dbReference type="Pfam" id="PF12704">
    <property type="entry name" value="MacB_PCD"/>
    <property type="match status" value="1"/>
</dbReference>
<evidence type="ECO:0000256" key="2">
    <source>
        <dbReference type="ARBA" id="ARBA00022475"/>
    </source>
</evidence>
<keyword evidence="5 7" id="KW-0472">Membrane</keyword>
<name>A0ABY1LFR4_9MICO</name>
<keyword evidence="3 7" id="KW-0812">Transmembrane</keyword>
<feature type="transmembrane region" description="Helical" evidence="7">
    <location>
        <begin position="361"/>
        <end position="378"/>
    </location>
</feature>
<feature type="domain" description="MacB-like periplasmic core" evidence="9">
    <location>
        <begin position="29"/>
        <end position="215"/>
    </location>
</feature>
<sequence>MRERRRRLDPRDLLAVGTVGLRTRPLRAVLSTIGIAIGIATLVTVTAVPASSQAALDQQLTALGADLLRADPRASADGTPVPLPAEALGMLQRIGTVKDAATVGNAHAPVRSNELRGYPETGLTTLAVRGDLREVLRTDVTSGRWLDGSDLPTAVLGIDAADRLGLAQLPDRPVTIDVDGVAFTVIGVLAATPLSADVQSAVLVDDAAARRWLSFDGAPTVAYVTGVEASIDALRPVVAATLSPGASGLVQVSQPSAVLAAKAAARSSFDGLFLALAAVALVIGGIGIANTMFVSVLERRREIGLRRALGAHRGQIQAQFLVEAILLCALGGVSGVVLGLLGTAAWSGLQGWPLVVPVETILSGMSAALVTGAVAGLAPSIRAARQSPTAALSAT</sequence>
<evidence type="ECO:0000313" key="10">
    <source>
        <dbReference type="EMBL" id="SKC36019.1"/>
    </source>
</evidence>
<dbReference type="Proteomes" id="UP000190827">
    <property type="component" value="Unassembled WGS sequence"/>
</dbReference>
<feature type="transmembrane region" description="Helical" evidence="7">
    <location>
        <begin position="272"/>
        <end position="297"/>
    </location>
</feature>
<dbReference type="PANTHER" id="PTHR30572:SF4">
    <property type="entry name" value="ABC TRANSPORTER PERMEASE YTRF"/>
    <property type="match status" value="1"/>
</dbReference>
<evidence type="ECO:0000256" key="3">
    <source>
        <dbReference type="ARBA" id="ARBA00022692"/>
    </source>
</evidence>
<proteinExistence type="inferred from homology"/>
<comment type="similarity">
    <text evidence="6">Belongs to the ABC-4 integral membrane protein family.</text>
</comment>
<organism evidence="10 11">
    <name type="scientific">Plantibacter cousiniae</name>
    <name type="common">nom. nud.</name>
    <dbReference type="NCBI Taxonomy" id="199709"/>
    <lineage>
        <taxon>Bacteria</taxon>
        <taxon>Bacillati</taxon>
        <taxon>Actinomycetota</taxon>
        <taxon>Actinomycetes</taxon>
        <taxon>Micrococcales</taxon>
        <taxon>Microbacteriaceae</taxon>
        <taxon>Plantibacter</taxon>
    </lineage>
</organism>
<dbReference type="PANTHER" id="PTHR30572">
    <property type="entry name" value="MEMBRANE COMPONENT OF TRANSPORTER-RELATED"/>
    <property type="match status" value="1"/>
</dbReference>
<evidence type="ECO:0000256" key="4">
    <source>
        <dbReference type="ARBA" id="ARBA00022989"/>
    </source>
</evidence>
<evidence type="ECO:0000259" key="8">
    <source>
        <dbReference type="Pfam" id="PF02687"/>
    </source>
</evidence>
<comment type="subcellular location">
    <subcellularLocation>
        <location evidence="1">Cell membrane</location>
        <topology evidence="1">Multi-pass membrane protein</topology>
    </subcellularLocation>
</comment>
<evidence type="ECO:0000256" key="6">
    <source>
        <dbReference type="ARBA" id="ARBA00038076"/>
    </source>
</evidence>
<evidence type="ECO:0000313" key="11">
    <source>
        <dbReference type="Proteomes" id="UP000190827"/>
    </source>
</evidence>
<feature type="domain" description="ABC3 transporter permease C-terminal" evidence="8">
    <location>
        <begin position="275"/>
        <end position="388"/>
    </location>
</feature>
<comment type="caution">
    <text evidence="10">The sequence shown here is derived from an EMBL/GenBank/DDBJ whole genome shotgun (WGS) entry which is preliminary data.</text>
</comment>
<reference evidence="10 11" key="1">
    <citation type="submission" date="2017-02" db="EMBL/GenBank/DDBJ databases">
        <authorList>
            <person name="Varghese N."/>
            <person name="Submissions S."/>
        </authorList>
    </citation>
    <scope>NUCLEOTIDE SEQUENCE [LARGE SCALE GENOMIC DNA]</scope>
    <source>
        <strain evidence="10 11">VKM Ac-1787</strain>
    </source>
</reference>
<accession>A0ABY1LFR4</accession>
<dbReference type="Pfam" id="PF02687">
    <property type="entry name" value="FtsX"/>
    <property type="match status" value="1"/>
</dbReference>
<keyword evidence="4 7" id="KW-1133">Transmembrane helix</keyword>
<feature type="transmembrane region" description="Helical" evidence="7">
    <location>
        <begin position="318"/>
        <end position="341"/>
    </location>
</feature>
<evidence type="ECO:0000259" key="9">
    <source>
        <dbReference type="Pfam" id="PF12704"/>
    </source>
</evidence>
<feature type="transmembrane region" description="Helical" evidence="7">
    <location>
        <begin position="28"/>
        <end position="50"/>
    </location>
</feature>
<evidence type="ECO:0000256" key="5">
    <source>
        <dbReference type="ARBA" id="ARBA00023136"/>
    </source>
</evidence>
<gene>
    <name evidence="10" type="ORF">SAMN06295973_0076</name>
</gene>
<dbReference type="InterPro" id="IPR050250">
    <property type="entry name" value="Macrolide_Exporter_MacB"/>
</dbReference>
<protein>
    <submittedName>
        <fullName evidence="10">ABC transport system permease protein</fullName>
    </submittedName>
</protein>
<keyword evidence="2" id="KW-1003">Cell membrane</keyword>
<dbReference type="EMBL" id="FUZO01000001">
    <property type="protein sequence ID" value="SKC36019.1"/>
    <property type="molecule type" value="Genomic_DNA"/>
</dbReference>
<dbReference type="InterPro" id="IPR003838">
    <property type="entry name" value="ABC3_permease_C"/>
</dbReference>
<evidence type="ECO:0000256" key="1">
    <source>
        <dbReference type="ARBA" id="ARBA00004651"/>
    </source>
</evidence>
<dbReference type="RefSeq" id="WP_079704229.1">
    <property type="nucleotide sequence ID" value="NZ_FUZO01000001.1"/>
</dbReference>
<keyword evidence="11" id="KW-1185">Reference proteome</keyword>
<evidence type="ECO:0000256" key="7">
    <source>
        <dbReference type="SAM" id="Phobius"/>
    </source>
</evidence>